<evidence type="ECO:0000313" key="3">
    <source>
        <dbReference type="Proteomes" id="UP000198420"/>
    </source>
</evidence>
<dbReference type="AlphaFoldDB" id="A0A239C398"/>
<dbReference type="Proteomes" id="UP000198420">
    <property type="component" value="Unassembled WGS sequence"/>
</dbReference>
<feature type="region of interest" description="Disordered" evidence="1">
    <location>
        <begin position="103"/>
        <end position="123"/>
    </location>
</feature>
<proteinExistence type="predicted"/>
<organism evidence="2 3">
    <name type="scientific">Actinomadura mexicana</name>
    <dbReference type="NCBI Taxonomy" id="134959"/>
    <lineage>
        <taxon>Bacteria</taxon>
        <taxon>Bacillati</taxon>
        <taxon>Actinomycetota</taxon>
        <taxon>Actinomycetes</taxon>
        <taxon>Streptosporangiales</taxon>
        <taxon>Thermomonosporaceae</taxon>
        <taxon>Actinomadura</taxon>
    </lineage>
</organism>
<dbReference type="RefSeq" id="WP_089314739.1">
    <property type="nucleotide sequence ID" value="NZ_FZNP01000011.1"/>
</dbReference>
<protein>
    <submittedName>
        <fullName evidence="2">Uncharacterized protein</fullName>
    </submittedName>
</protein>
<evidence type="ECO:0000313" key="2">
    <source>
        <dbReference type="EMBL" id="SNS14372.1"/>
    </source>
</evidence>
<evidence type="ECO:0000256" key="1">
    <source>
        <dbReference type="SAM" id="MobiDB-lite"/>
    </source>
</evidence>
<dbReference type="EMBL" id="FZNP01000011">
    <property type="protein sequence ID" value="SNS14372.1"/>
    <property type="molecule type" value="Genomic_DNA"/>
</dbReference>
<dbReference type="OrthoDB" id="2518538at2"/>
<sequence length="254" mass="27300">MGELEISVYTGGLIQTPPIDVSVADDGAGMLRGTITFLIHNTGTDAVTVTFDVVPDEGTPASWFRAETDQFTVPADAYVQAGVQIAMPAEGGYERHHLRGRVRSPGLTPAVSEQGRFSRPLPPGWGGTSYPDTYLDLSHGGREILFKFRGPGIDASLRFNIGAPDPESAGWFSVQPANDNPGPFGPPPPWDGSFAWRVVVDADALIASGRPGVWLQPWVDIAYFPPISEGDTSIPGPEWKPCGYWFGYGVEVGR</sequence>
<name>A0A239C398_9ACTN</name>
<keyword evidence="3" id="KW-1185">Reference proteome</keyword>
<gene>
    <name evidence="2" type="ORF">SAMN06265355_111242</name>
</gene>
<reference evidence="3" key="1">
    <citation type="submission" date="2017-06" db="EMBL/GenBank/DDBJ databases">
        <authorList>
            <person name="Varghese N."/>
            <person name="Submissions S."/>
        </authorList>
    </citation>
    <scope>NUCLEOTIDE SEQUENCE [LARGE SCALE GENOMIC DNA]</scope>
    <source>
        <strain evidence="3">DSM 44485</strain>
    </source>
</reference>
<accession>A0A239C398</accession>